<organism evidence="2 3">
    <name type="scientific">Stephania cephalantha</name>
    <dbReference type="NCBI Taxonomy" id="152367"/>
    <lineage>
        <taxon>Eukaryota</taxon>
        <taxon>Viridiplantae</taxon>
        <taxon>Streptophyta</taxon>
        <taxon>Embryophyta</taxon>
        <taxon>Tracheophyta</taxon>
        <taxon>Spermatophyta</taxon>
        <taxon>Magnoliopsida</taxon>
        <taxon>Ranunculales</taxon>
        <taxon>Menispermaceae</taxon>
        <taxon>Menispermoideae</taxon>
        <taxon>Cissampelideae</taxon>
        <taxon>Stephania</taxon>
    </lineage>
</organism>
<sequence>MAIGDEHDDRRRTRTTGRGDGCRSSYEERRSAGDRTARGEMGTYGEGFRRGDEQPQPGAAAARTCNGGRGDVDGDGVFCGGDDRRRLWRRRGRQRPPPPADAATTRNDGDSAAIYGFRREISAAAVEVEDSCSVGRF</sequence>
<feature type="compositionally biased region" description="Basic and acidic residues" evidence="1">
    <location>
        <begin position="25"/>
        <end position="38"/>
    </location>
</feature>
<gene>
    <name evidence="2" type="ORF">Scep_006853</name>
</gene>
<proteinExistence type="predicted"/>
<dbReference type="AlphaFoldDB" id="A0AAP0K8Z0"/>
<accession>A0AAP0K8Z0</accession>
<reference evidence="2 3" key="1">
    <citation type="submission" date="2024-01" db="EMBL/GenBank/DDBJ databases">
        <title>Genome assemblies of Stephania.</title>
        <authorList>
            <person name="Yang L."/>
        </authorList>
    </citation>
    <scope>NUCLEOTIDE SEQUENCE [LARGE SCALE GENOMIC DNA]</scope>
    <source>
        <strain evidence="2">JXDWG</strain>
        <tissue evidence="2">Leaf</tissue>
    </source>
</reference>
<feature type="compositionally biased region" description="Basic and acidic residues" evidence="1">
    <location>
        <begin position="1"/>
        <end position="11"/>
    </location>
</feature>
<dbReference type="Proteomes" id="UP001419268">
    <property type="component" value="Unassembled WGS sequence"/>
</dbReference>
<dbReference type="EMBL" id="JBBNAG010000003">
    <property type="protein sequence ID" value="KAK9148096.1"/>
    <property type="molecule type" value="Genomic_DNA"/>
</dbReference>
<evidence type="ECO:0000313" key="3">
    <source>
        <dbReference type="Proteomes" id="UP001419268"/>
    </source>
</evidence>
<name>A0AAP0K8Z0_9MAGN</name>
<comment type="caution">
    <text evidence="2">The sequence shown here is derived from an EMBL/GenBank/DDBJ whole genome shotgun (WGS) entry which is preliminary data.</text>
</comment>
<evidence type="ECO:0000256" key="1">
    <source>
        <dbReference type="SAM" id="MobiDB-lite"/>
    </source>
</evidence>
<keyword evidence="3" id="KW-1185">Reference proteome</keyword>
<feature type="region of interest" description="Disordered" evidence="1">
    <location>
        <begin position="1"/>
        <end position="109"/>
    </location>
</feature>
<evidence type="ECO:0000313" key="2">
    <source>
        <dbReference type="EMBL" id="KAK9148096.1"/>
    </source>
</evidence>
<protein>
    <submittedName>
        <fullName evidence="2">Uncharacterized protein</fullName>
    </submittedName>
</protein>